<reference evidence="1 2" key="2">
    <citation type="submission" date="2008-08" db="EMBL/GenBank/DDBJ databases">
        <authorList>
            <person name="Fulton L."/>
            <person name="Clifton S."/>
            <person name="Fulton B."/>
            <person name="Xu J."/>
            <person name="Minx P."/>
            <person name="Pepin K.H."/>
            <person name="Johnson M."/>
            <person name="Bhonagiri V."/>
            <person name="Nash W.E."/>
            <person name="Mardis E.R."/>
            <person name="Wilson R.K."/>
        </authorList>
    </citation>
    <scope>NUCLEOTIDE SEQUENCE [LARGE SCALE GENOMIC DNA]</scope>
    <source>
        <strain evidence="1 2">ATCC 29176</strain>
    </source>
</reference>
<proteinExistence type="predicted"/>
<dbReference type="Proteomes" id="UP000003254">
    <property type="component" value="Unassembled WGS sequence"/>
</dbReference>
<sequence>MRRDYKFVFVGGDTLGKQKTSMWQSGRGKQRYSFAVQARFTSAR</sequence>
<name>B5CQP0_9FIRM</name>
<evidence type="ECO:0000313" key="1">
    <source>
        <dbReference type="EMBL" id="EDY32467.1"/>
    </source>
</evidence>
<accession>B5CQP0</accession>
<comment type="caution">
    <text evidence="1">The sequence shown here is derived from an EMBL/GenBank/DDBJ whole genome shotgun (WGS) entry which is preliminary data.</text>
</comment>
<evidence type="ECO:0000313" key="2">
    <source>
        <dbReference type="Proteomes" id="UP000003254"/>
    </source>
</evidence>
<dbReference type="HOGENOM" id="CLU_3221638_0_0_9"/>
<protein>
    <submittedName>
        <fullName evidence="1">Uncharacterized protein</fullName>
    </submittedName>
</protein>
<dbReference type="EMBL" id="ABOU02000039">
    <property type="protein sequence ID" value="EDY32467.1"/>
    <property type="molecule type" value="Genomic_DNA"/>
</dbReference>
<keyword evidence="2" id="KW-1185">Reference proteome</keyword>
<reference evidence="1 2" key="1">
    <citation type="submission" date="2008-08" db="EMBL/GenBank/DDBJ databases">
        <title>Draft genome sequence of Ruminococcus lactaris ATCC 29176.</title>
        <authorList>
            <person name="Sudarsanam P."/>
            <person name="Ley R."/>
            <person name="Guruge J."/>
            <person name="Turnbaugh P.J."/>
            <person name="Mahowald M."/>
            <person name="Liep D."/>
            <person name="Gordon J."/>
        </authorList>
    </citation>
    <scope>NUCLEOTIDE SEQUENCE [LARGE SCALE GENOMIC DNA]</scope>
    <source>
        <strain evidence="1 2">ATCC 29176</strain>
    </source>
</reference>
<gene>
    <name evidence="1" type="ORF">RUMLAC_01787</name>
</gene>
<organism evidence="1 2">
    <name type="scientific">[Ruminococcus] lactaris ATCC 29176</name>
    <dbReference type="NCBI Taxonomy" id="471875"/>
    <lineage>
        <taxon>Bacteria</taxon>
        <taxon>Bacillati</taxon>
        <taxon>Bacillota</taxon>
        <taxon>Clostridia</taxon>
        <taxon>Lachnospirales</taxon>
        <taxon>Lachnospiraceae</taxon>
        <taxon>Mediterraneibacter</taxon>
    </lineage>
</organism>
<dbReference type="AlphaFoldDB" id="B5CQP0"/>